<organism evidence="5 6">
    <name type="scientific">Fulvivirga marina</name>
    <dbReference type="NCBI Taxonomy" id="2494733"/>
    <lineage>
        <taxon>Bacteria</taxon>
        <taxon>Pseudomonadati</taxon>
        <taxon>Bacteroidota</taxon>
        <taxon>Cytophagia</taxon>
        <taxon>Cytophagales</taxon>
        <taxon>Fulvivirgaceae</taxon>
        <taxon>Fulvivirga</taxon>
    </lineage>
</organism>
<dbReference type="AlphaFoldDB" id="A0A937FUE1"/>
<evidence type="ECO:0000256" key="3">
    <source>
        <dbReference type="ARBA" id="ARBA00022840"/>
    </source>
</evidence>
<dbReference type="InterPro" id="IPR003959">
    <property type="entry name" value="ATPase_AAA_core"/>
</dbReference>
<evidence type="ECO:0000256" key="2">
    <source>
        <dbReference type="ARBA" id="ARBA00022741"/>
    </source>
</evidence>
<feature type="domain" description="AAA+ ATPase" evidence="4">
    <location>
        <begin position="267"/>
        <end position="399"/>
    </location>
</feature>
<dbReference type="EMBL" id="JAEUGD010000004">
    <property type="protein sequence ID" value="MBL6445153.1"/>
    <property type="molecule type" value="Genomic_DNA"/>
</dbReference>
<keyword evidence="3 5" id="KW-0067">ATP-binding</keyword>
<accession>A0A937FUE1</accession>
<dbReference type="InterPro" id="IPR003593">
    <property type="entry name" value="AAA+_ATPase"/>
</dbReference>
<keyword evidence="6" id="KW-1185">Reference proteome</keyword>
<comment type="caution">
    <text evidence="5">The sequence shown here is derived from an EMBL/GenBank/DDBJ whole genome shotgun (WGS) entry which is preliminary data.</text>
</comment>
<dbReference type="CDD" id="cd19481">
    <property type="entry name" value="RecA-like_protease"/>
    <property type="match status" value="1"/>
</dbReference>
<dbReference type="PANTHER" id="PTHR23073">
    <property type="entry name" value="26S PROTEASOME REGULATORY SUBUNIT"/>
    <property type="match status" value="1"/>
</dbReference>
<dbReference type="SMART" id="SM00382">
    <property type="entry name" value="AAA"/>
    <property type="match status" value="1"/>
</dbReference>
<reference evidence="5" key="1">
    <citation type="submission" date="2021-01" db="EMBL/GenBank/DDBJ databases">
        <title>Fulvivirga kasyanovii gen. nov., sp nov., a novel member of the phylum Bacteroidetes isolated from seawater in a mussel farm.</title>
        <authorList>
            <person name="Zhao L.-H."/>
            <person name="Wang Z.-J."/>
        </authorList>
    </citation>
    <scope>NUCLEOTIDE SEQUENCE</scope>
    <source>
        <strain evidence="5">29W222</strain>
    </source>
</reference>
<dbReference type="Proteomes" id="UP000614216">
    <property type="component" value="Unassembled WGS sequence"/>
</dbReference>
<protein>
    <submittedName>
        <fullName evidence="5">ATP-binding protein</fullName>
    </submittedName>
</protein>
<dbReference type="Gene3D" id="3.40.50.300">
    <property type="entry name" value="P-loop containing nucleotide triphosphate hydrolases"/>
    <property type="match status" value="1"/>
</dbReference>
<evidence type="ECO:0000256" key="1">
    <source>
        <dbReference type="ARBA" id="ARBA00006914"/>
    </source>
</evidence>
<gene>
    <name evidence="5" type="ORF">JMN32_02460</name>
</gene>
<dbReference type="GO" id="GO:0005524">
    <property type="term" value="F:ATP binding"/>
    <property type="evidence" value="ECO:0007669"/>
    <property type="project" value="UniProtKB-KW"/>
</dbReference>
<comment type="similarity">
    <text evidence="1">Belongs to the AAA ATPase family.</text>
</comment>
<name>A0A937FUE1_9BACT</name>
<dbReference type="GO" id="GO:0016887">
    <property type="term" value="F:ATP hydrolysis activity"/>
    <property type="evidence" value="ECO:0007669"/>
    <property type="project" value="InterPro"/>
</dbReference>
<evidence type="ECO:0000313" key="6">
    <source>
        <dbReference type="Proteomes" id="UP000614216"/>
    </source>
</evidence>
<dbReference type="InterPro" id="IPR050221">
    <property type="entry name" value="26S_Proteasome_ATPase"/>
</dbReference>
<dbReference type="RefSeq" id="WP_202854690.1">
    <property type="nucleotide sequence ID" value="NZ_JAEUGD010000004.1"/>
</dbReference>
<keyword evidence="2" id="KW-0547">Nucleotide-binding</keyword>
<dbReference type="InterPro" id="IPR027417">
    <property type="entry name" value="P-loop_NTPase"/>
</dbReference>
<sequence>MELTDLVKQSSVGKIHDFNGENTLISVGDHDFEANTQSLHTELGWLEKIIALRMEGLNAEMENVTSDNGVVPASEQETGIYGHFVQEHDLNEVDRLLLILCFAAQYSPQILDAFLKKRSDNTGVLREIGGVYSRENGQFIPTLQTALFLLSGGNQAKVASYYHYFQNNHFLFREQIITLESISQNYDYLAGYMLKLEKSYFDYFLIGKRPRLDGTSNFPATLLETDKKFEDLILPDTTRDQLKSLMDFIRFRKELFNESDVVGKIKPGFTTLLYGRPGTGKTMTVSVIGKHLGVDVYIVNLSRVVSKYIGETEKNLEKIFERLEGKDCILFFDEADALFGKRTEVKDAKDRYANQEVAYLLQRIEKCSCPVILASNYKQNLDDAFKRRILTFIHIPPPESHERLQMWQTGLPSSFQYEPVNLPEKLATDYPLTGANISNVIKLGCIHAMSEGTKQITLGHLEGYIQQEMRKENMNVKPMVNTAASRMGSRPGTKTSMRPR</sequence>
<evidence type="ECO:0000259" key="4">
    <source>
        <dbReference type="SMART" id="SM00382"/>
    </source>
</evidence>
<dbReference type="Pfam" id="PF00004">
    <property type="entry name" value="AAA"/>
    <property type="match status" value="1"/>
</dbReference>
<proteinExistence type="inferred from homology"/>
<dbReference type="SUPFAM" id="SSF52540">
    <property type="entry name" value="P-loop containing nucleoside triphosphate hydrolases"/>
    <property type="match status" value="1"/>
</dbReference>
<evidence type="ECO:0000313" key="5">
    <source>
        <dbReference type="EMBL" id="MBL6445153.1"/>
    </source>
</evidence>